<dbReference type="EC" id="3.1.-.-" evidence="9"/>
<dbReference type="PANTHER" id="PTHR34405:SF3">
    <property type="entry name" value="CRISPR-ASSOCIATED ENDORIBONUCLEASE CAS2 3"/>
    <property type="match status" value="1"/>
</dbReference>
<keyword evidence="5 9" id="KW-0255">Endonuclease</keyword>
<evidence type="ECO:0000256" key="5">
    <source>
        <dbReference type="ARBA" id="ARBA00022759"/>
    </source>
</evidence>
<evidence type="ECO:0000256" key="9">
    <source>
        <dbReference type="HAMAP-Rule" id="MF_01471"/>
    </source>
</evidence>
<comment type="subunit">
    <text evidence="9">Homodimer, forms a heterotetramer with a Cas1 homodimer.</text>
</comment>
<dbReference type="PANTHER" id="PTHR34405">
    <property type="entry name" value="CRISPR-ASSOCIATED ENDORIBONUCLEASE CAS2"/>
    <property type="match status" value="1"/>
</dbReference>
<feature type="binding site" evidence="9">
    <location>
        <position position="14"/>
    </location>
    <ligand>
        <name>Mg(2+)</name>
        <dbReference type="ChEBI" id="CHEBI:18420"/>
        <note>catalytic</note>
    </ligand>
</feature>
<dbReference type="GO" id="GO:0004521">
    <property type="term" value="F:RNA endonuclease activity"/>
    <property type="evidence" value="ECO:0007669"/>
    <property type="project" value="InterPro"/>
</dbReference>
<dbReference type="NCBIfam" id="TIGR01573">
    <property type="entry name" value="cas2"/>
    <property type="match status" value="1"/>
</dbReference>
<sequence>MAINAPQLFLLAYDIADPKRLQQVHRCVRAVGIPVQYSVFLIPGLPRDIDALLAELDAIIEASRDDIRVYPLPKRLDVIRYGRQHMPIGLDLIQGADLQEAFLSIVGAPPPGGGPD</sequence>
<dbReference type="EMBL" id="JAAIJQ010000140">
    <property type="protein sequence ID" value="NEV65052.1"/>
    <property type="molecule type" value="Genomic_DNA"/>
</dbReference>
<dbReference type="CDD" id="cd09725">
    <property type="entry name" value="Cas2_I_II_III"/>
    <property type="match status" value="1"/>
</dbReference>
<comment type="similarity">
    <text evidence="2 9">Belongs to the CRISPR-associated endoribonuclease Cas2 protein family.</text>
</comment>
<dbReference type="GO" id="GO:0016787">
    <property type="term" value="F:hydrolase activity"/>
    <property type="evidence" value="ECO:0007669"/>
    <property type="project" value="UniProtKB-KW"/>
</dbReference>
<evidence type="ECO:0000256" key="1">
    <source>
        <dbReference type="ARBA" id="ARBA00001946"/>
    </source>
</evidence>
<dbReference type="GO" id="GO:0043571">
    <property type="term" value="P:maintenance of CRISPR repeat elements"/>
    <property type="evidence" value="ECO:0007669"/>
    <property type="project" value="UniProtKB-UniRule"/>
</dbReference>
<keyword evidence="8 9" id="KW-0051">Antiviral defense</keyword>
<comment type="caution">
    <text evidence="10">The sequence shown here is derived from an EMBL/GenBank/DDBJ whole genome shotgun (WGS) entry which is preliminary data.</text>
</comment>
<evidence type="ECO:0000256" key="6">
    <source>
        <dbReference type="ARBA" id="ARBA00022801"/>
    </source>
</evidence>
<evidence type="ECO:0000256" key="3">
    <source>
        <dbReference type="ARBA" id="ARBA00022722"/>
    </source>
</evidence>
<dbReference type="RefSeq" id="WP_164456383.1">
    <property type="nucleotide sequence ID" value="NZ_JAAIJQ010000140.1"/>
</dbReference>
<evidence type="ECO:0000256" key="8">
    <source>
        <dbReference type="ARBA" id="ARBA00023118"/>
    </source>
</evidence>
<comment type="function">
    <text evidence="9">CRISPR (clustered regularly interspaced short palindromic repeat), is an adaptive immune system that provides protection against mobile genetic elements (viruses, transposable elements and conjugative plasmids). CRISPR clusters contain sequences complementary to antecedent mobile elements and target invading nucleic acids. CRISPR clusters are transcribed and processed into CRISPR RNA (crRNA). Functions as a ssRNA-specific endoribonuclease. Involved in the integration of spacer DNA into the CRISPR cassette.</text>
</comment>
<dbReference type="AlphaFoldDB" id="A0A6M0K5M3"/>
<dbReference type="GO" id="GO:0046872">
    <property type="term" value="F:metal ion binding"/>
    <property type="evidence" value="ECO:0007669"/>
    <property type="project" value="UniProtKB-UniRule"/>
</dbReference>
<dbReference type="Proteomes" id="UP000483379">
    <property type="component" value="Unassembled WGS sequence"/>
</dbReference>
<dbReference type="InterPro" id="IPR019199">
    <property type="entry name" value="Virulence_VapD/CRISPR_Cas2"/>
</dbReference>
<keyword evidence="6 9" id="KW-0378">Hydrolase</keyword>
<keyword evidence="7 9" id="KW-0460">Magnesium</keyword>
<evidence type="ECO:0000313" key="10">
    <source>
        <dbReference type="EMBL" id="NEV65052.1"/>
    </source>
</evidence>
<dbReference type="Gene3D" id="3.30.70.240">
    <property type="match status" value="1"/>
</dbReference>
<reference evidence="10 11" key="1">
    <citation type="submission" date="2020-02" db="EMBL/GenBank/DDBJ databases">
        <title>Genome sequences of Thiorhodococcus mannitoliphagus and Thiorhodococcus minor, purple sulfur photosynthetic bacteria in the gammaproteobacterial family, Chromatiaceae.</title>
        <authorList>
            <person name="Aviles F.A."/>
            <person name="Meyer T.E."/>
            <person name="Kyndt J.A."/>
        </authorList>
    </citation>
    <scope>NUCLEOTIDE SEQUENCE [LARGE SCALE GENOMIC DNA]</scope>
    <source>
        <strain evidence="10 11">DSM 11518</strain>
    </source>
</reference>
<proteinExistence type="inferred from homology"/>
<evidence type="ECO:0000256" key="7">
    <source>
        <dbReference type="ARBA" id="ARBA00022842"/>
    </source>
</evidence>
<evidence type="ECO:0000256" key="4">
    <source>
        <dbReference type="ARBA" id="ARBA00022723"/>
    </source>
</evidence>
<keyword evidence="3 9" id="KW-0540">Nuclease</keyword>
<accession>A0A6M0K5M3</accession>
<name>A0A6M0K5M3_9GAMM</name>
<keyword evidence="4 9" id="KW-0479">Metal-binding</keyword>
<evidence type="ECO:0000313" key="11">
    <source>
        <dbReference type="Proteomes" id="UP000483379"/>
    </source>
</evidence>
<organism evidence="10 11">
    <name type="scientific">Thiorhodococcus minor</name>
    <dbReference type="NCBI Taxonomy" id="57489"/>
    <lineage>
        <taxon>Bacteria</taxon>
        <taxon>Pseudomonadati</taxon>
        <taxon>Pseudomonadota</taxon>
        <taxon>Gammaproteobacteria</taxon>
        <taxon>Chromatiales</taxon>
        <taxon>Chromatiaceae</taxon>
        <taxon>Thiorhodococcus</taxon>
    </lineage>
</organism>
<dbReference type="Pfam" id="PF09827">
    <property type="entry name" value="CRISPR_Cas2"/>
    <property type="match status" value="1"/>
</dbReference>
<protein>
    <recommendedName>
        <fullName evidence="9">CRISPR-associated endoribonuclease Cas2</fullName>
        <ecNumber evidence="9">3.1.-.-</ecNumber>
    </recommendedName>
</protein>
<dbReference type="InterPro" id="IPR021127">
    <property type="entry name" value="CRISPR_associated_Cas2"/>
</dbReference>
<comment type="cofactor">
    <cofactor evidence="1 9">
        <name>Mg(2+)</name>
        <dbReference type="ChEBI" id="CHEBI:18420"/>
    </cofactor>
</comment>
<evidence type="ECO:0000256" key="2">
    <source>
        <dbReference type="ARBA" id="ARBA00009959"/>
    </source>
</evidence>
<dbReference type="SUPFAM" id="SSF143430">
    <property type="entry name" value="TTP0101/SSO1404-like"/>
    <property type="match status" value="1"/>
</dbReference>
<gene>
    <name evidence="9 10" type="primary">cas2</name>
    <name evidence="10" type="ORF">G3446_24870</name>
</gene>
<dbReference type="GO" id="GO:0051607">
    <property type="term" value="P:defense response to virus"/>
    <property type="evidence" value="ECO:0007669"/>
    <property type="project" value="UniProtKB-UniRule"/>
</dbReference>
<keyword evidence="11" id="KW-1185">Reference proteome</keyword>
<dbReference type="HAMAP" id="MF_01471">
    <property type="entry name" value="Cas2"/>
    <property type="match status" value="1"/>
</dbReference>